<dbReference type="Proteomes" id="UP000728032">
    <property type="component" value="Unassembled WGS sequence"/>
</dbReference>
<dbReference type="EMBL" id="CAJPVJ010029779">
    <property type="protein sequence ID" value="CAG2180021.1"/>
    <property type="molecule type" value="Genomic_DNA"/>
</dbReference>
<sequence>MGTGYRGYNGTNIPHGTNYVNNGVRPGSGTYVNSGHVGNTVYVTGNGRGSGTGGRVGAAVAGGVIGAAVGAYGGYKLGKMVGSHGYNGNYGYYDVNYRYVKCPPPPKILVDPETKVSYIPTTVAYDSRCHYYDKEPPKVYPGYEFRTQIHPIVLTVTIKRIDYLIH</sequence>
<keyword evidence="2" id="KW-1185">Reference proteome</keyword>
<reference evidence="1" key="1">
    <citation type="submission" date="2020-11" db="EMBL/GenBank/DDBJ databases">
        <authorList>
            <person name="Tran Van P."/>
        </authorList>
    </citation>
    <scope>NUCLEOTIDE SEQUENCE</scope>
</reference>
<protein>
    <submittedName>
        <fullName evidence="1">Uncharacterized protein</fullName>
    </submittedName>
</protein>
<dbReference type="AlphaFoldDB" id="A0A7R9MM81"/>
<dbReference type="EMBL" id="OC944604">
    <property type="protein sequence ID" value="CAD7662884.1"/>
    <property type="molecule type" value="Genomic_DNA"/>
</dbReference>
<gene>
    <name evidence="1" type="ORF">ONB1V03_LOCUS19444</name>
</gene>
<organism evidence="1">
    <name type="scientific">Oppiella nova</name>
    <dbReference type="NCBI Taxonomy" id="334625"/>
    <lineage>
        <taxon>Eukaryota</taxon>
        <taxon>Metazoa</taxon>
        <taxon>Ecdysozoa</taxon>
        <taxon>Arthropoda</taxon>
        <taxon>Chelicerata</taxon>
        <taxon>Arachnida</taxon>
        <taxon>Acari</taxon>
        <taxon>Acariformes</taxon>
        <taxon>Sarcoptiformes</taxon>
        <taxon>Oribatida</taxon>
        <taxon>Brachypylina</taxon>
        <taxon>Oppioidea</taxon>
        <taxon>Oppiidae</taxon>
        <taxon>Oppiella</taxon>
    </lineage>
</organism>
<accession>A0A7R9MM81</accession>
<proteinExistence type="predicted"/>
<name>A0A7R9MM81_9ACAR</name>
<evidence type="ECO:0000313" key="2">
    <source>
        <dbReference type="Proteomes" id="UP000728032"/>
    </source>
</evidence>
<evidence type="ECO:0000313" key="1">
    <source>
        <dbReference type="EMBL" id="CAD7662884.1"/>
    </source>
</evidence>